<keyword evidence="3" id="KW-0560">Oxidoreductase</keyword>
<evidence type="ECO:0000256" key="4">
    <source>
        <dbReference type="PIRSR" id="PIRSR000097-1"/>
    </source>
</evidence>
<feature type="domain" description="NADP-dependent oxidoreductase" evidence="7">
    <location>
        <begin position="19"/>
        <end position="261"/>
    </location>
</feature>
<dbReference type="PANTHER" id="PTHR43827">
    <property type="entry name" value="2,5-DIKETO-D-GLUCONIC ACID REDUCTASE"/>
    <property type="match status" value="1"/>
</dbReference>
<evidence type="ECO:0000313" key="8">
    <source>
        <dbReference type="EMBL" id="QWQ36740.1"/>
    </source>
</evidence>
<dbReference type="FunFam" id="3.20.20.100:FF:000002">
    <property type="entry name" value="2,5-diketo-D-gluconic acid reductase A"/>
    <property type="match status" value="1"/>
</dbReference>
<dbReference type="RefSeq" id="WP_207348528.1">
    <property type="nucleotide sequence ID" value="NZ_CP076456.1"/>
</dbReference>
<reference evidence="8" key="1">
    <citation type="submission" date="2021-06" db="EMBL/GenBank/DDBJ databases">
        <title>Novel species in genus Arthrobacter.</title>
        <authorList>
            <person name="Zhang G."/>
        </authorList>
    </citation>
    <scope>NUCLEOTIDE SEQUENCE</scope>
    <source>
        <strain evidence="8">Zg-ZUI122</strain>
    </source>
</reference>
<keyword evidence="2" id="KW-0521">NADP</keyword>
<feature type="binding site" evidence="5">
    <location>
        <position position="110"/>
    </location>
    <ligand>
        <name>substrate</name>
    </ligand>
</feature>
<organism evidence="8 9">
    <name type="scientific">Arthrobacter sunyaminii</name>
    <dbReference type="NCBI Taxonomy" id="2816859"/>
    <lineage>
        <taxon>Bacteria</taxon>
        <taxon>Bacillati</taxon>
        <taxon>Actinomycetota</taxon>
        <taxon>Actinomycetes</taxon>
        <taxon>Micrococcales</taxon>
        <taxon>Micrococcaceae</taxon>
        <taxon>Arthrobacter</taxon>
    </lineage>
</organism>
<evidence type="ECO:0000256" key="6">
    <source>
        <dbReference type="PIRSR" id="PIRSR000097-3"/>
    </source>
</evidence>
<dbReference type="PANTHER" id="PTHR43827:SF3">
    <property type="entry name" value="NADP-DEPENDENT OXIDOREDUCTASE DOMAIN-CONTAINING PROTEIN"/>
    <property type="match status" value="1"/>
</dbReference>
<gene>
    <name evidence="8" type="ORF">KG104_02710</name>
</gene>
<evidence type="ECO:0000256" key="1">
    <source>
        <dbReference type="ARBA" id="ARBA00007905"/>
    </source>
</evidence>
<evidence type="ECO:0000256" key="5">
    <source>
        <dbReference type="PIRSR" id="PIRSR000097-2"/>
    </source>
</evidence>
<dbReference type="InterPro" id="IPR023210">
    <property type="entry name" value="NADP_OxRdtase_dom"/>
</dbReference>
<feature type="active site" description="Proton donor" evidence="4">
    <location>
        <position position="52"/>
    </location>
</feature>
<protein>
    <submittedName>
        <fullName evidence="8">Aldo/keto reductase</fullName>
    </submittedName>
</protein>
<dbReference type="Proteomes" id="UP000680588">
    <property type="component" value="Chromosome"/>
</dbReference>
<dbReference type="AlphaFoldDB" id="A0A975XL44"/>
<comment type="similarity">
    <text evidence="1">Belongs to the aldo/keto reductase family.</text>
</comment>
<evidence type="ECO:0000256" key="2">
    <source>
        <dbReference type="ARBA" id="ARBA00022857"/>
    </source>
</evidence>
<proteinExistence type="inferred from homology"/>
<dbReference type="PIRSF" id="PIRSF000097">
    <property type="entry name" value="AKR"/>
    <property type="match status" value="1"/>
</dbReference>
<evidence type="ECO:0000313" key="9">
    <source>
        <dbReference type="Proteomes" id="UP000680588"/>
    </source>
</evidence>
<dbReference type="SUPFAM" id="SSF51430">
    <property type="entry name" value="NAD(P)-linked oxidoreductase"/>
    <property type="match status" value="1"/>
</dbReference>
<dbReference type="InterPro" id="IPR020471">
    <property type="entry name" value="AKR"/>
</dbReference>
<dbReference type="PROSITE" id="PS00063">
    <property type="entry name" value="ALDOKETO_REDUCTASE_3"/>
    <property type="match status" value="1"/>
</dbReference>
<accession>A0A975XL44</accession>
<dbReference type="PROSITE" id="PS00798">
    <property type="entry name" value="ALDOKETO_REDUCTASE_1"/>
    <property type="match status" value="1"/>
</dbReference>
<dbReference type="InterPro" id="IPR036812">
    <property type="entry name" value="NAD(P)_OxRdtase_dom_sf"/>
</dbReference>
<dbReference type="EMBL" id="CP076456">
    <property type="protein sequence ID" value="QWQ36740.1"/>
    <property type="molecule type" value="Genomic_DNA"/>
</dbReference>
<dbReference type="GO" id="GO:0016616">
    <property type="term" value="F:oxidoreductase activity, acting on the CH-OH group of donors, NAD or NADP as acceptor"/>
    <property type="evidence" value="ECO:0007669"/>
    <property type="project" value="UniProtKB-ARBA"/>
</dbReference>
<sequence length="275" mass="30352">MNTSVPLLPLRSGSLIPQIGLGTWPLDDDQAASAVETAISLGYRHFDTAENYRNERGVGEGLRRSGLDRAEAFITTKFNKEWHSFDGVRRAVEAATQRLGTDYVDLLLIHWPNPAQDTYVDAFRGMRAVQEEGLAKAVGVSNFKPAHLQTLADAGLVPEVNQIQLDPYRPRRDVREANARLGTLTEAWSPLGKGSRLLEDPLLGTLAAKYGKTPAQVVLRWDIQSGIVTIPKSANPERMAQNLDIFDFELDDQEMTALDTLETDAPVTDSDVFGH</sequence>
<dbReference type="KEGG" id="asun:KG104_02710"/>
<feature type="site" description="Lowers pKa of active site Tyr" evidence="6">
    <location>
        <position position="77"/>
    </location>
</feature>
<dbReference type="InterPro" id="IPR018170">
    <property type="entry name" value="Aldo/ket_reductase_CS"/>
</dbReference>
<keyword evidence="9" id="KW-1185">Reference proteome</keyword>
<dbReference type="PRINTS" id="PR00069">
    <property type="entry name" value="ALDKETRDTASE"/>
</dbReference>
<name>A0A975XL44_9MICC</name>
<dbReference type="Gene3D" id="3.20.20.100">
    <property type="entry name" value="NADP-dependent oxidoreductase domain"/>
    <property type="match status" value="1"/>
</dbReference>
<evidence type="ECO:0000256" key="3">
    <source>
        <dbReference type="ARBA" id="ARBA00023002"/>
    </source>
</evidence>
<dbReference type="Pfam" id="PF00248">
    <property type="entry name" value="Aldo_ket_red"/>
    <property type="match status" value="1"/>
</dbReference>
<dbReference type="PROSITE" id="PS00062">
    <property type="entry name" value="ALDOKETO_REDUCTASE_2"/>
    <property type="match status" value="1"/>
</dbReference>
<evidence type="ECO:0000259" key="7">
    <source>
        <dbReference type="Pfam" id="PF00248"/>
    </source>
</evidence>